<name>A0A6A4TQE6_SCOMX</name>
<comment type="similarity">
    <text evidence="2">Belongs to the PIEZO (TC 1.A.75) family.</text>
</comment>
<keyword evidence="6 12" id="KW-1133">Transmembrane helix</keyword>
<feature type="transmembrane region" description="Helical" evidence="12">
    <location>
        <begin position="479"/>
        <end position="498"/>
    </location>
</feature>
<dbReference type="Proteomes" id="UP000438429">
    <property type="component" value="Unassembled WGS sequence"/>
</dbReference>
<feature type="compositionally biased region" description="Polar residues" evidence="11">
    <location>
        <begin position="924"/>
        <end position="935"/>
    </location>
</feature>
<feature type="compositionally biased region" description="Basic and acidic residues" evidence="11">
    <location>
        <begin position="1363"/>
        <end position="1390"/>
    </location>
</feature>
<feature type="region of interest" description="Disordered" evidence="11">
    <location>
        <begin position="1"/>
        <end position="96"/>
    </location>
</feature>
<feature type="transmembrane region" description="Helical" evidence="12">
    <location>
        <begin position="360"/>
        <end position="382"/>
    </location>
</feature>
<evidence type="ECO:0000313" key="18">
    <source>
        <dbReference type="Proteomes" id="UP000438429"/>
    </source>
</evidence>
<keyword evidence="5 12" id="KW-0812">Transmembrane</keyword>
<feature type="region of interest" description="Disordered" evidence="11">
    <location>
        <begin position="694"/>
        <end position="725"/>
    </location>
</feature>
<feature type="domain" description="Piezo transmembrane helical unit" evidence="15">
    <location>
        <begin position="1239"/>
        <end position="1359"/>
    </location>
</feature>
<comment type="caution">
    <text evidence="17">The sequence shown here is derived from an EMBL/GenBank/DDBJ whole genome shotgun (WGS) entry which is preliminary data.</text>
</comment>
<feature type="transmembrane region" description="Helical" evidence="12">
    <location>
        <begin position="1596"/>
        <end position="1614"/>
    </location>
</feature>
<dbReference type="GO" id="GO:0008381">
    <property type="term" value="F:mechanosensitive monoatomic ion channel activity"/>
    <property type="evidence" value="ECO:0007669"/>
    <property type="project" value="InterPro"/>
</dbReference>
<evidence type="ECO:0000256" key="11">
    <source>
        <dbReference type="SAM" id="MobiDB-lite"/>
    </source>
</evidence>
<feature type="transmembrane region" description="Helical" evidence="12">
    <location>
        <begin position="504"/>
        <end position="527"/>
    </location>
</feature>
<evidence type="ECO:0000259" key="16">
    <source>
        <dbReference type="Pfam" id="PF24874"/>
    </source>
</evidence>
<feature type="region of interest" description="Disordered" evidence="11">
    <location>
        <begin position="894"/>
        <end position="935"/>
    </location>
</feature>
<gene>
    <name evidence="17" type="ORF">F2P81_000221</name>
</gene>
<feature type="transmembrane region" description="Helical" evidence="12">
    <location>
        <begin position="1665"/>
        <end position="1686"/>
    </location>
</feature>
<keyword evidence="7" id="KW-0406">Ion transport</keyword>
<feature type="transmembrane region" description="Helical" evidence="12">
    <location>
        <begin position="539"/>
        <end position="563"/>
    </location>
</feature>
<dbReference type="EMBL" id="VEVO01000001">
    <property type="protein sequence ID" value="KAF0046588.1"/>
    <property type="molecule type" value="Genomic_DNA"/>
</dbReference>
<organism evidence="17 18">
    <name type="scientific">Scophthalmus maximus</name>
    <name type="common">Turbot</name>
    <name type="synonym">Psetta maxima</name>
    <dbReference type="NCBI Taxonomy" id="52904"/>
    <lineage>
        <taxon>Eukaryota</taxon>
        <taxon>Metazoa</taxon>
        <taxon>Chordata</taxon>
        <taxon>Craniata</taxon>
        <taxon>Vertebrata</taxon>
        <taxon>Euteleostomi</taxon>
        <taxon>Actinopterygii</taxon>
        <taxon>Neopterygii</taxon>
        <taxon>Teleostei</taxon>
        <taxon>Neoteleostei</taxon>
        <taxon>Acanthomorphata</taxon>
        <taxon>Carangaria</taxon>
        <taxon>Pleuronectiformes</taxon>
        <taxon>Pleuronectoidei</taxon>
        <taxon>Scophthalmidae</taxon>
        <taxon>Scophthalmus</taxon>
    </lineage>
</organism>
<feature type="transmembrane region" description="Helical" evidence="12">
    <location>
        <begin position="308"/>
        <end position="326"/>
    </location>
</feature>
<feature type="domain" description="Piezo THU9 and anchor" evidence="16">
    <location>
        <begin position="1524"/>
        <end position="1760"/>
    </location>
</feature>
<keyword evidence="3" id="KW-0813">Transport</keyword>
<evidence type="ECO:0000256" key="10">
    <source>
        <dbReference type="SAM" id="Coils"/>
    </source>
</evidence>
<feature type="transmembrane region" description="Helical" evidence="12">
    <location>
        <begin position="1738"/>
        <end position="1762"/>
    </location>
</feature>
<feature type="region of interest" description="Disordered" evidence="11">
    <location>
        <begin position="1013"/>
        <end position="1187"/>
    </location>
</feature>
<evidence type="ECO:0000256" key="6">
    <source>
        <dbReference type="ARBA" id="ARBA00022989"/>
    </source>
</evidence>
<proteinExistence type="inferred from homology"/>
<feature type="region of interest" description="Disordered" evidence="11">
    <location>
        <begin position="1360"/>
        <end position="1401"/>
    </location>
</feature>
<feature type="transmembrane region" description="Helical" evidence="12">
    <location>
        <begin position="332"/>
        <end position="348"/>
    </location>
</feature>
<evidence type="ECO:0000256" key="5">
    <source>
        <dbReference type="ARBA" id="ARBA00022692"/>
    </source>
</evidence>
<feature type="transmembrane region" description="Helical" evidence="12">
    <location>
        <begin position="124"/>
        <end position="144"/>
    </location>
</feature>
<evidence type="ECO:0000256" key="3">
    <source>
        <dbReference type="ARBA" id="ARBA00022448"/>
    </source>
</evidence>
<feature type="region of interest" description="Disordered" evidence="11">
    <location>
        <begin position="1427"/>
        <end position="1478"/>
    </location>
</feature>
<keyword evidence="4" id="KW-1003">Cell membrane</keyword>
<reference evidence="17 18" key="1">
    <citation type="submission" date="2019-06" db="EMBL/GenBank/DDBJ databases">
        <title>Draft genomes of female and male turbot (Scophthalmus maximus).</title>
        <authorList>
            <person name="Xu H."/>
            <person name="Xu X.-W."/>
            <person name="Shao C."/>
            <person name="Chen S."/>
        </authorList>
    </citation>
    <scope>NUCLEOTIDE SEQUENCE [LARGE SCALE GENOMIC DNA]</scope>
    <source>
        <strain evidence="17">Ysfricsl-2016a</strain>
        <tissue evidence="17">Blood</tissue>
    </source>
</reference>
<feature type="transmembrane region" description="Helical" evidence="12">
    <location>
        <begin position="1569"/>
        <end position="1587"/>
    </location>
</feature>
<keyword evidence="9" id="KW-0407">Ion channel</keyword>
<dbReference type="InterPro" id="IPR056768">
    <property type="entry name" value="THU_Piezo"/>
</dbReference>
<evidence type="ECO:0000256" key="2">
    <source>
        <dbReference type="ARBA" id="ARBA00007821"/>
    </source>
</evidence>
<dbReference type="InterPro" id="IPR031334">
    <property type="entry name" value="Piezo_cap_dom"/>
</dbReference>
<feature type="transmembrane region" description="Helical" evidence="12">
    <location>
        <begin position="1698"/>
        <end position="1717"/>
    </location>
</feature>
<feature type="transmembrane region" description="Helical" evidence="12">
    <location>
        <begin position="1626"/>
        <end position="1644"/>
    </location>
</feature>
<comment type="subcellular location">
    <subcellularLocation>
        <location evidence="1">Cell membrane</location>
        <topology evidence="1">Multi-pass membrane protein</topology>
    </subcellularLocation>
</comment>
<protein>
    <submittedName>
        <fullName evidence="17">Uncharacterized protein</fullName>
    </submittedName>
</protein>
<feature type="transmembrane region" description="Helical" evidence="12">
    <location>
        <begin position="2001"/>
        <end position="2021"/>
    </location>
</feature>
<feature type="compositionally biased region" description="Acidic residues" evidence="11">
    <location>
        <begin position="29"/>
        <end position="40"/>
    </location>
</feature>
<sequence>MLSANSVDAALPREREEPQQQQPQHQQQEEEVEEEEEEQGGWETEKKQALVVAMDATDATGEKPGSLSDPRPSSTDESHQCSAGTEPEPTTEQSSDLKNKWHLVVDRLTVLFLKFLEYFHKLQLFIWWLLEIHIIKIVSCYIVLVSVKEVTLFNYVFLASWAFALPYSQYRPLASSVCTVWTCVVIVCKMLYQLKSIHPPSYSRNCSLSGNYSVDQKTELQESLLYEGPLDPTNWVGLDKSDDLLGYLRNNLLMLALLAFEVTIYRHQGYFRLRNKLSPPAARIIFHDITRQHLDTGIVSFIKYFINYFFYKFGLETCLLLVVNVIGQRMDFYAMLHGFALIAVMYRRRRKAIAEIWPKYCCFLACMLTVQYFVCIGIPPAACKDYPWRFPSSFTDSNVVKWLYIPDFRSRPNSSFLVYDFMLLLCASLQRQVFDDENKAAVRIMAGDNVEICRDLDAASFSVHNPVPDFIHSRSYLDMLKVIMFSYLFWFVLTIIFITGTTRISVFCMGYLVACFYFLLFGGDLLLKPIKKILHYWDFLIAYNIFVITMKNVLSILACGYINTLIEKQCWAIQLLSLACTINGYNINTDQEHLAPDQRCELPSNEAGIIWDSICFAFLLLQRRVFMSYYFLHVVADIRASQILACRGAELFQATIVKAVRARLEEERKSVEQLKRQMERIKVRQQKFKRGKEKMLSMAQESGEGQMLVQPEEDDDDGAQRTKTKTKKKQWWRPWVDHASMVRSGDYYLFETDSEEEEEEEEKKDDEPPKKSAFQFLYHAWITDPKAALRARGKEKRKFWKKYTKGVRSRKSKKDDNIIKRVFNIIKFTWVLFQTTVESFTRWMNDMCREYIDISTVLRIERCMLTREVKKGNVPSRESIHVYYQKAMRLNMSRQASMDQLSEDESASGSTRMRRRRGGYPMESQDSTASRDSISSAVTEATTLFSRQSTLEDLDGMPECIPKTSERARPKLRKMYNLDASNSSMDSASSFISSEVTQCVTLYSRQGTTDTIEEVEDEQDQGEDKQHVPWESQELDDSPPEDGPWSEPPRGRDGEDGEGLRGEEAAEELAEPTSQVRRGAPWESFGADEGSSLRAEEATCAPSVQDRDFHTESEDGGGQQDFMPTGGRGGLLYTPDTDASKASDADVPPSYSKAVSFDRLDVSDDESDMERKRRMVMTSDSHSDSRSDIVLPSMTTELTASELLLNKMFYDEELEQSDKFYNGQPLILQLCYALYNMLVAHSEMVCYLVIIINHMVSASCATLVLPISIFLWAMLSVPRPSKRYWMTAIVYTEATIVIKYFFQFGFFPFNQNKIDKNKPYHPPNIIGVEKKDGYVHYDLVQLLALFFHRSILKCHGLWDEDDHQDKREPPRQSESEDEGRDREESEREPEGASSLISERMGSTNTLRSINFGTSVDSGHVQVHLPQQQTYQRRKSSSGGSHISHRSLHSAARSKRGSTASHNSSRKDGSEAGVHQKTRKQMMMEKLREQLYKGKAFIIKRFMEIYIPIRQFFYNLIHPEYSAVTDVYVLMFLADTVDFIIIVFGFWAFGKHSAADITSSLSEDQVPGPFLVMVLIQFGTMVVDRALYLRKSVMGKVIFQVFLVFGIHFWMFFILPGVTMKRFSENIVAQMWYFVKCIYFGLSAYQIRCGYPTRVLGNFLTKSYNYVNLFLFQGFRLVPFLTELRAVMDWVWTDTSLSLSSWICVEDIYAHIFILKCWRESEKRYPQPRGQKKKKVVKYGMGGMIVMLLICIVWFPLLFMSLVKSVAGVINKPLDVTFEITLAGFQPIFTMSAQQKQLQNMTAEEFAKFTKKYFGDDGALQWLESYMPDDLIVAQLKGSSNSLWTISPPSRKNLIEMLDSAEEFPITVTWTVQRNLSLGAKAETASGKRVTSLDKKTRRELIALLNGTDGESHVILTNIFPRYIRAPSDSDAKPVMQFYKDEVMMDINLTLKRPKSVSNQSQEWWIVNQTELGPIEKRSPKNMYEAGLELYVFSDQVSPPSLGFLAGYGIMGLYASVVLVIGKFVREFFSGISHTIMFEELPNVDRILKLCTDIFLVRETGELDLEEDMYAKLIFLYRSPETMIKWTREKTQ</sequence>
<dbReference type="Pfam" id="PF24874">
    <property type="entry name" value="Piezo_THU9_anchor"/>
    <property type="match status" value="1"/>
</dbReference>
<dbReference type="Pfam" id="PF15917">
    <property type="entry name" value="Piezo_TM25-28"/>
    <property type="match status" value="1"/>
</dbReference>
<evidence type="ECO:0000313" key="17">
    <source>
        <dbReference type="EMBL" id="KAF0046588.1"/>
    </source>
</evidence>
<dbReference type="Pfam" id="PF12166">
    <property type="entry name" value="Piezo_cap"/>
    <property type="match status" value="1"/>
</dbReference>
<accession>A0A6A4TQE6</accession>
<dbReference type="InterPro" id="IPR056770">
    <property type="entry name" value="Piezo_THU9_anchor"/>
</dbReference>
<dbReference type="GO" id="GO:0005886">
    <property type="term" value="C:plasma membrane"/>
    <property type="evidence" value="ECO:0007669"/>
    <property type="project" value="UniProtKB-SubCell"/>
</dbReference>
<feature type="transmembrane region" description="Helical" evidence="12">
    <location>
        <begin position="1284"/>
        <end position="1302"/>
    </location>
</feature>
<evidence type="ECO:0000259" key="14">
    <source>
        <dbReference type="Pfam" id="PF15917"/>
    </source>
</evidence>
<keyword evidence="8 12" id="KW-0472">Membrane</keyword>
<feature type="compositionally biased region" description="Basic and acidic residues" evidence="11">
    <location>
        <begin position="1049"/>
        <end position="1064"/>
    </location>
</feature>
<evidence type="ECO:0000256" key="9">
    <source>
        <dbReference type="ARBA" id="ARBA00023303"/>
    </source>
</evidence>
<feature type="compositionally biased region" description="Polar residues" evidence="11">
    <location>
        <begin position="80"/>
        <end position="94"/>
    </location>
</feature>
<feature type="domain" description="Piezo non-specific cation channel cap" evidence="13">
    <location>
        <begin position="1797"/>
        <end position="2088"/>
    </location>
</feature>
<dbReference type="InterPro" id="IPR027272">
    <property type="entry name" value="Piezo"/>
</dbReference>
<dbReference type="InterPro" id="IPR031805">
    <property type="entry name" value="Piezo_TM25-28"/>
</dbReference>
<evidence type="ECO:0000256" key="4">
    <source>
        <dbReference type="ARBA" id="ARBA00022475"/>
    </source>
</evidence>
<feature type="transmembrane region" description="Helical" evidence="12">
    <location>
        <begin position="1245"/>
        <end position="1272"/>
    </location>
</feature>
<evidence type="ECO:0000256" key="12">
    <source>
        <dbReference type="SAM" id="Phobius"/>
    </source>
</evidence>
<feature type="coiled-coil region" evidence="10">
    <location>
        <begin position="657"/>
        <end position="691"/>
    </location>
</feature>
<dbReference type="PANTHER" id="PTHR47049:SF6">
    <property type="entry name" value="PIEZO-TYPE MECHANOSENSITIVE ION CHANNEL COMPONENT"/>
    <property type="match status" value="1"/>
</dbReference>
<dbReference type="Pfam" id="PF23188">
    <property type="entry name" value="THU_Piezo1"/>
    <property type="match status" value="1"/>
</dbReference>
<evidence type="ECO:0000259" key="15">
    <source>
        <dbReference type="Pfam" id="PF23188"/>
    </source>
</evidence>
<evidence type="ECO:0000256" key="1">
    <source>
        <dbReference type="ARBA" id="ARBA00004651"/>
    </source>
</evidence>
<keyword evidence="10" id="KW-0175">Coiled coil</keyword>
<evidence type="ECO:0000256" key="7">
    <source>
        <dbReference type="ARBA" id="ARBA00023065"/>
    </source>
</evidence>
<evidence type="ECO:0000256" key="8">
    <source>
        <dbReference type="ARBA" id="ARBA00023136"/>
    </source>
</evidence>
<dbReference type="PANTHER" id="PTHR47049">
    <property type="entry name" value="PIEZO-TYPE MECHANOSENSITIVE ION CHANNEL HOMOLOG"/>
    <property type="match status" value="1"/>
</dbReference>
<evidence type="ECO:0000259" key="13">
    <source>
        <dbReference type="Pfam" id="PF12166"/>
    </source>
</evidence>
<feature type="compositionally biased region" description="Basic residues" evidence="11">
    <location>
        <begin position="1442"/>
        <end position="1455"/>
    </location>
</feature>
<feature type="transmembrane region" description="Helical" evidence="12">
    <location>
        <begin position="1526"/>
        <end position="1549"/>
    </location>
</feature>
<feature type="domain" description="Piezo TM25-28" evidence="14">
    <location>
        <begin position="458"/>
        <end position="794"/>
    </location>
</feature>